<protein>
    <submittedName>
        <fullName evidence="2">GNAT family N-acetyltransferase</fullName>
    </submittedName>
</protein>
<gene>
    <name evidence="2" type="ORF">GCM10009744_10820</name>
</gene>
<dbReference type="InterPro" id="IPR000182">
    <property type="entry name" value="GNAT_dom"/>
</dbReference>
<name>A0ABN2F172_9ACTN</name>
<reference evidence="2 3" key="1">
    <citation type="journal article" date="2019" name="Int. J. Syst. Evol. Microbiol.">
        <title>The Global Catalogue of Microorganisms (GCM) 10K type strain sequencing project: providing services to taxonomists for standard genome sequencing and annotation.</title>
        <authorList>
            <consortium name="The Broad Institute Genomics Platform"/>
            <consortium name="The Broad Institute Genome Sequencing Center for Infectious Disease"/>
            <person name="Wu L."/>
            <person name="Ma J."/>
        </authorList>
    </citation>
    <scope>NUCLEOTIDE SEQUENCE [LARGE SCALE GENOMIC DNA]</scope>
    <source>
        <strain evidence="2 3">JCM 14306</strain>
    </source>
</reference>
<dbReference type="PROSITE" id="PS51186">
    <property type="entry name" value="GNAT"/>
    <property type="match status" value="2"/>
</dbReference>
<evidence type="ECO:0000313" key="2">
    <source>
        <dbReference type="EMBL" id="GAA1625013.1"/>
    </source>
</evidence>
<feature type="domain" description="N-acetyltransferase" evidence="1">
    <location>
        <begin position="4"/>
        <end position="148"/>
    </location>
</feature>
<dbReference type="PANTHER" id="PTHR47237:SF1">
    <property type="entry name" value="SLL0310 PROTEIN"/>
    <property type="match status" value="1"/>
</dbReference>
<dbReference type="Proteomes" id="UP001501319">
    <property type="component" value="Unassembled WGS sequence"/>
</dbReference>
<dbReference type="Gene3D" id="3.40.630.90">
    <property type="match status" value="1"/>
</dbReference>
<dbReference type="CDD" id="cd04301">
    <property type="entry name" value="NAT_SF"/>
    <property type="match status" value="1"/>
</dbReference>
<evidence type="ECO:0000259" key="1">
    <source>
        <dbReference type="PROSITE" id="PS51186"/>
    </source>
</evidence>
<dbReference type="SUPFAM" id="SSF55729">
    <property type="entry name" value="Acyl-CoA N-acyltransferases (Nat)"/>
    <property type="match status" value="1"/>
</dbReference>
<dbReference type="EMBL" id="BAAANE010000003">
    <property type="protein sequence ID" value="GAA1625013.1"/>
    <property type="molecule type" value="Genomic_DNA"/>
</dbReference>
<keyword evidence="3" id="KW-1185">Reference proteome</keyword>
<accession>A0ABN2F172</accession>
<comment type="caution">
    <text evidence="2">The sequence shown here is derived from an EMBL/GenBank/DDBJ whole genome shotgun (WGS) entry which is preliminary data.</text>
</comment>
<dbReference type="InterPro" id="IPR016181">
    <property type="entry name" value="Acyl_CoA_acyltransferase"/>
</dbReference>
<dbReference type="Pfam" id="PF00583">
    <property type="entry name" value="Acetyltransf_1"/>
    <property type="match status" value="1"/>
</dbReference>
<dbReference type="Gene3D" id="3.40.630.30">
    <property type="match status" value="1"/>
</dbReference>
<dbReference type="InterPro" id="IPR052729">
    <property type="entry name" value="Acyl/Acetyltrans_Enzymes"/>
</dbReference>
<dbReference type="Pfam" id="PF18014">
    <property type="entry name" value="Acetyltransf_18"/>
    <property type="match status" value="1"/>
</dbReference>
<feature type="domain" description="N-acetyltransferase" evidence="1">
    <location>
        <begin position="139"/>
        <end position="279"/>
    </location>
</feature>
<dbReference type="PANTHER" id="PTHR47237">
    <property type="entry name" value="SLL0310 PROTEIN"/>
    <property type="match status" value="1"/>
</dbReference>
<dbReference type="RefSeq" id="WP_344109416.1">
    <property type="nucleotide sequence ID" value="NZ_BAAANE010000003.1"/>
</dbReference>
<sequence length="281" mass="29997">MGDFRVSVATAQELRRLRDWADDEGWNPGVSDGQAFFPTDPQGFLVGRLNGEAVASVSAMRYGADFGFIGFYIARPAVRGQGYGIQVWQAGMARLEGRNVGLDGVVEQQDNYRKSGFRLAWNNIRYEGVPSAGGQDDGVTLVDARTVPFDQLAAYDRRFFPAARDAFLASWLSLPGHAALVALRDNEIQGLGVLRPASGPSRVGPLYAASDSIALSLLTALSATTPGLSIAIDVPDINKPSAALVEQLGLTPSFETARMYTGPTPDLDLAGLFAVTTLELG</sequence>
<organism evidence="2 3">
    <name type="scientific">Kribbella alba</name>
    <dbReference type="NCBI Taxonomy" id="190197"/>
    <lineage>
        <taxon>Bacteria</taxon>
        <taxon>Bacillati</taxon>
        <taxon>Actinomycetota</taxon>
        <taxon>Actinomycetes</taxon>
        <taxon>Propionibacteriales</taxon>
        <taxon>Kribbellaceae</taxon>
        <taxon>Kribbella</taxon>
    </lineage>
</organism>
<dbReference type="InterPro" id="IPR041496">
    <property type="entry name" value="YitH/HolE_GNAT"/>
</dbReference>
<evidence type="ECO:0000313" key="3">
    <source>
        <dbReference type="Proteomes" id="UP001501319"/>
    </source>
</evidence>
<proteinExistence type="predicted"/>